<keyword evidence="3 4" id="KW-0663">Pyridoxal phosphate</keyword>
<evidence type="ECO:0000256" key="2">
    <source>
        <dbReference type="ARBA" id="ARBA00008954"/>
    </source>
</evidence>
<keyword evidence="6" id="KW-1185">Reference proteome</keyword>
<dbReference type="PANTHER" id="PTHR43094">
    <property type="entry name" value="AMINOTRANSFERASE"/>
    <property type="match status" value="1"/>
</dbReference>
<dbReference type="RefSeq" id="WP_079715056.1">
    <property type="nucleotide sequence ID" value="NZ_FUYS01000001.1"/>
</dbReference>
<accession>A0A1T5A055</accession>
<dbReference type="Proteomes" id="UP000190541">
    <property type="component" value="Unassembled WGS sequence"/>
</dbReference>
<dbReference type="InterPro" id="IPR015422">
    <property type="entry name" value="PyrdxlP-dep_Trfase_small"/>
</dbReference>
<name>A0A1T5A055_9SPHI</name>
<evidence type="ECO:0000256" key="3">
    <source>
        <dbReference type="ARBA" id="ARBA00022898"/>
    </source>
</evidence>
<evidence type="ECO:0000256" key="4">
    <source>
        <dbReference type="RuleBase" id="RU003560"/>
    </source>
</evidence>
<comment type="cofactor">
    <cofactor evidence="1">
        <name>pyridoxal 5'-phosphate</name>
        <dbReference type="ChEBI" id="CHEBI:597326"/>
    </cofactor>
</comment>
<protein>
    <submittedName>
        <fullName evidence="5">4-aminobutyrate aminotransferase apoenzyme</fullName>
    </submittedName>
</protein>
<dbReference type="Gene3D" id="3.90.1150.10">
    <property type="entry name" value="Aspartate Aminotransferase, domain 1"/>
    <property type="match status" value="1"/>
</dbReference>
<dbReference type="AlphaFoldDB" id="A0A1T5A055"/>
<dbReference type="Gene3D" id="3.40.640.10">
    <property type="entry name" value="Type I PLP-dependent aspartate aminotransferase-like (Major domain)"/>
    <property type="match status" value="1"/>
</dbReference>
<organism evidence="5 6">
    <name type="scientific">Parapedobacter luteus</name>
    <dbReference type="NCBI Taxonomy" id="623280"/>
    <lineage>
        <taxon>Bacteria</taxon>
        <taxon>Pseudomonadati</taxon>
        <taxon>Bacteroidota</taxon>
        <taxon>Sphingobacteriia</taxon>
        <taxon>Sphingobacteriales</taxon>
        <taxon>Sphingobacteriaceae</taxon>
        <taxon>Parapedobacter</taxon>
    </lineage>
</organism>
<dbReference type="PANTHER" id="PTHR43094:SF1">
    <property type="entry name" value="AMINOTRANSFERASE CLASS-III"/>
    <property type="match status" value="1"/>
</dbReference>
<dbReference type="SUPFAM" id="SSF53383">
    <property type="entry name" value="PLP-dependent transferases"/>
    <property type="match status" value="1"/>
</dbReference>
<dbReference type="OrthoDB" id="730777at2"/>
<dbReference type="InterPro" id="IPR015421">
    <property type="entry name" value="PyrdxlP-dep_Trfase_major"/>
</dbReference>
<dbReference type="NCBIfam" id="NF004755">
    <property type="entry name" value="PRK06082.1"/>
    <property type="match status" value="1"/>
</dbReference>
<dbReference type="EMBL" id="FUYS01000001">
    <property type="protein sequence ID" value="SKB28157.1"/>
    <property type="molecule type" value="Genomic_DNA"/>
</dbReference>
<evidence type="ECO:0000313" key="5">
    <source>
        <dbReference type="EMBL" id="SKB28157.1"/>
    </source>
</evidence>
<comment type="similarity">
    <text evidence="2 4">Belongs to the class-III pyridoxal-phosphate-dependent aminotransferase family.</text>
</comment>
<dbReference type="InterPro" id="IPR005814">
    <property type="entry name" value="Aminotrans_3"/>
</dbReference>
<dbReference type="CDD" id="cd00610">
    <property type="entry name" value="OAT_like"/>
    <property type="match status" value="1"/>
</dbReference>
<evidence type="ECO:0000256" key="1">
    <source>
        <dbReference type="ARBA" id="ARBA00001933"/>
    </source>
</evidence>
<keyword evidence="5" id="KW-0032">Aminotransferase</keyword>
<dbReference type="GO" id="GO:0008483">
    <property type="term" value="F:transaminase activity"/>
    <property type="evidence" value="ECO:0007669"/>
    <property type="project" value="UniProtKB-KW"/>
</dbReference>
<sequence length="454" mass="49790">MTSVNPHSRAEGDVNNTEFRKYWDNTHNNETASVLSRDAKAFLHQSLSTPCLDVLASSDGALVTNLQGKTYIDFHGNNVHQLGYHNPYVIERVKRQLDTLAFCPRRFTNLPTIELAERLSALTGGQLTRVLFAPGGTSAIGMALKLARIATGNYKTISMYDSFHGASMDSISVGGEYIFHQGLGPLLVGSVHVPPVDHYRGMWHMADQPSGDMAYADYIEYVIEKEGDIGAILAETVRSTTVHVPSEGYWKRIREICDKHQILLILDEIPTALGRTGNTFVYEHYGIVPDIVVLGKGLGAGVVPMAAILCKESLNVAAHVSLGHFTHEKNPLGAAAALAALDYMDEYRVLEHVNTLSTIVNQRLKAMKASYREVGDVRGIGLLWGIELVQDNDSKTPHPVLAEQVLYRCLEKGMSLKVSGGNVLSLYPPLVIDEQQLGEALDVLEEAIQESIQS</sequence>
<dbReference type="STRING" id="623280.SAMN05660226_00343"/>
<proteinExistence type="inferred from homology"/>
<dbReference type="PROSITE" id="PS00600">
    <property type="entry name" value="AA_TRANSFER_CLASS_3"/>
    <property type="match status" value="1"/>
</dbReference>
<dbReference type="InterPro" id="IPR015424">
    <property type="entry name" value="PyrdxlP-dep_Trfase"/>
</dbReference>
<dbReference type="GO" id="GO:0030170">
    <property type="term" value="F:pyridoxal phosphate binding"/>
    <property type="evidence" value="ECO:0007669"/>
    <property type="project" value="InterPro"/>
</dbReference>
<keyword evidence="5" id="KW-0808">Transferase</keyword>
<reference evidence="5 6" key="1">
    <citation type="submission" date="2017-02" db="EMBL/GenBank/DDBJ databases">
        <authorList>
            <person name="Peterson S.W."/>
        </authorList>
    </citation>
    <scope>NUCLEOTIDE SEQUENCE [LARGE SCALE GENOMIC DNA]</scope>
    <source>
        <strain evidence="5 6">DSM 22899</strain>
    </source>
</reference>
<dbReference type="Pfam" id="PF00202">
    <property type="entry name" value="Aminotran_3"/>
    <property type="match status" value="1"/>
</dbReference>
<dbReference type="PIRSF" id="PIRSF000521">
    <property type="entry name" value="Transaminase_4ab_Lys_Orn"/>
    <property type="match status" value="1"/>
</dbReference>
<gene>
    <name evidence="5" type="ORF">SAMN05660226_00343</name>
</gene>
<evidence type="ECO:0000313" key="6">
    <source>
        <dbReference type="Proteomes" id="UP000190541"/>
    </source>
</evidence>
<dbReference type="InterPro" id="IPR049704">
    <property type="entry name" value="Aminotrans_3_PPA_site"/>
</dbReference>